<dbReference type="KEGG" id="nbe:Back2_24170"/>
<evidence type="ECO:0000313" key="2">
    <source>
        <dbReference type="EMBL" id="BBH18130.1"/>
    </source>
</evidence>
<feature type="transmembrane region" description="Helical" evidence="1">
    <location>
        <begin position="51"/>
        <end position="73"/>
    </location>
</feature>
<dbReference type="EMBL" id="AP019307">
    <property type="protein sequence ID" value="BBH18130.1"/>
    <property type="molecule type" value="Genomic_DNA"/>
</dbReference>
<evidence type="ECO:0000256" key="1">
    <source>
        <dbReference type="SAM" id="Phobius"/>
    </source>
</evidence>
<proteinExistence type="predicted"/>
<dbReference type="AlphaFoldDB" id="A0A3G9IGF4"/>
<dbReference type="Proteomes" id="UP000271573">
    <property type="component" value="Chromosome"/>
</dbReference>
<sequence>MPFCPHCGNAVDGTQFCGGCGRAQGLTAPPVLPTTTGATERAWMTRSRRTWLVAGTIGVLVLAGGIGIGMLAFGDPSTRTINFTLVGYEADCSLPISFGPGFNINVIGDGGKVVGTTPFGQGTSGSVTGSDGSTIKTCTYQAAIKVPTGQASYKIDAGMVGGPTFSAQDLAASGWSVSLTQSCPKTLLPC</sequence>
<keyword evidence="1" id="KW-0472">Membrane</keyword>
<organism evidence="2 3">
    <name type="scientific">Nocardioides baekrokdamisoli</name>
    <dbReference type="NCBI Taxonomy" id="1804624"/>
    <lineage>
        <taxon>Bacteria</taxon>
        <taxon>Bacillati</taxon>
        <taxon>Actinomycetota</taxon>
        <taxon>Actinomycetes</taxon>
        <taxon>Propionibacteriales</taxon>
        <taxon>Nocardioidaceae</taxon>
        <taxon>Nocardioides</taxon>
    </lineage>
</organism>
<reference evidence="2 3" key="1">
    <citation type="submission" date="2018-11" db="EMBL/GenBank/DDBJ databases">
        <title>Complete genome sequence of Nocardioides baekrokdamisoli strain KCTC 39748.</title>
        <authorList>
            <person name="Kang S.W."/>
            <person name="Lee K.C."/>
            <person name="Kim K.K."/>
            <person name="Kim J.S."/>
            <person name="Kim D.S."/>
            <person name="Ko S.H."/>
            <person name="Yang S.H."/>
            <person name="Shin Y.K."/>
            <person name="Lee J.S."/>
        </authorList>
    </citation>
    <scope>NUCLEOTIDE SEQUENCE [LARGE SCALE GENOMIC DNA]</scope>
    <source>
        <strain evidence="2 3">KCTC 39748</strain>
    </source>
</reference>
<accession>A0A3G9IGF4</accession>
<name>A0A3G9IGF4_9ACTN</name>
<evidence type="ECO:0000313" key="3">
    <source>
        <dbReference type="Proteomes" id="UP000271573"/>
    </source>
</evidence>
<gene>
    <name evidence="2" type="ORF">Back2_24170</name>
</gene>
<keyword evidence="3" id="KW-1185">Reference proteome</keyword>
<protein>
    <submittedName>
        <fullName evidence="2">Uncharacterized protein</fullName>
    </submittedName>
</protein>
<keyword evidence="1" id="KW-0812">Transmembrane</keyword>
<keyword evidence="1" id="KW-1133">Transmembrane helix</keyword>